<protein>
    <submittedName>
        <fullName evidence="1">Uncharacterized protein</fullName>
    </submittedName>
</protein>
<name>A0ABQ5CM53_9ASTR</name>
<gene>
    <name evidence="1" type="ORF">Tco_0908044</name>
</gene>
<reference evidence="1" key="2">
    <citation type="submission" date="2022-01" db="EMBL/GenBank/DDBJ databases">
        <authorList>
            <person name="Yamashiro T."/>
            <person name="Shiraishi A."/>
            <person name="Satake H."/>
            <person name="Nakayama K."/>
        </authorList>
    </citation>
    <scope>NUCLEOTIDE SEQUENCE</scope>
</reference>
<evidence type="ECO:0000313" key="2">
    <source>
        <dbReference type="Proteomes" id="UP001151760"/>
    </source>
</evidence>
<organism evidence="1 2">
    <name type="scientific">Tanacetum coccineum</name>
    <dbReference type="NCBI Taxonomy" id="301880"/>
    <lineage>
        <taxon>Eukaryota</taxon>
        <taxon>Viridiplantae</taxon>
        <taxon>Streptophyta</taxon>
        <taxon>Embryophyta</taxon>
        <taxon>Tracheophyta</taxon>
        <taxon>Spermatophyta</taxon>
        <taxon>Magnoliopsida</taxon>
        <taxon>eudicotyledons</taxon>
        <taxon>Gunneridae</taxon>
        <taxon>Pentapetalae</taxon>
        <taxon>asterids</taxon>
        <taxon>campanulids</taxon>
        <taxon>Asterales</taxon>
        <taxon>Asteraceae</taxon>
        <taxon>Asteroideae</taxon>
        <taxon>Anthemideae</taxon>
        <taxon>Anthemidinae</taxon>
        <taxon>Tanacetum</taxon>
    </lineage>
</organism>
<dbReference type="Proteomes" id="UP001151760">
    <property type="component" value="Unassembled WGS sequence"/>
</dbReference>
<sequence>MSPSQSLQTSMMQLIWLVSWSRKRFRPSLQELQKVTREGGRNIKGLTATATTISIINNKRGDKKVPKPILPPQLSKRAILEPDHYAISVICIMTVNALPSARIAKG</sequence>
<evidence type="ECO:0000313" key="1">
    <source>
        <dbReference type="EMBL" id="GJT27769.1"/>
    </source>
</evidence>
<accession>A0ABQ5CM53</accession>
<reference evidence="1" key="1">
    <citation type="journal article" date="2022" name="Int. J. Mol. Sci.">
        <title>Draft Genome of Tanacetum Coccineum: Genomic Comparison of Closely Related Tanacetum-Family Plants.</title>
        <authorList>
            <person name="Yamashiro T."/>
            <person name="Shiraishi A."/>
            <person name="Nakayama K."/>
            <person name="Satake H."/>
        </authorList>
    </citation>
    <scope>NUCLEOTIDE SEQUENCE</scope>
</reference>
<keyword evidence="2" id="KW-1185">Reference proteome</keyword>
<proteinExistence type="predicted"/>
<dbReference type="EMBL" id="BQNB010014407">
    <property type="protein sequence ID" value="GJT27769.1"/>
    <property type="molecule type" value="Genomic_DNA"/>
</dbReference>
<comment type="caution">
    <text evidence="1">The sequence shown here is derived from an EMBL/GenBank/DDBJ whole genome shotgun (WGS) entry which is preliminary data.</text>
</comment>